<feature type="transmembrane region" description="Helical" evidence="6">
    <location>
        <begin position="255"/>
        <end position="272"/>
    </location>
</feature>
<feature type="domain" description="O-antigen ligase-related" evidence="7">
    <location>
        <begin position="210"/>
        <end position="354"/>
    </location>
</feature>
<dbReference type="EMBL" id="JBHMBE010000003">
    <property type="protein sequence ID" value="MFB9645824.1"/>
    <property type="molecule type" value="Genomic_DNA"/>
</dbReference>
<evidence type="ECO:0000256" key="2">
    <source>
        <dbReference type="ARBA" id="ARBA00022692"/>
    </source>
</evidence>
<dbReference type="PANTHER" id="PTHR37422">
    <property type="entry name" value="TEICHURONIC ACID BIOSYNTHESIS PROTEIN TUAE"/>
    <property type="match status" value="1"/>
</dbReference>
<feature type="transmembrane region" description="Helical" evidence="6">
    <location>
        <begin position="73"/>
        <end position="94"/>
    </location>
</feature>
<evidence type="ECO:0000313" key="9">
    <source>
        <dbReference type="Proteomes" id="UP001589611"/>
    </source>
</evidence>
<dbReference type="Proteomes" id="UP001589611">
    <property type="component" value="Unassembled WGS sequence"/>
</dbReference>
<feature type="transmembrane region" description="Helical" evidence="6">
    <location>
        <begin position="133"/>
        <end position="152"/>
    </location>
</feature>
<sequence>MTDAARGASSARWIAVLASAALARAYTIAVLGAVFSSFAIERIAGRVTYVSIIAGLCVLGIGILVSRRREISLVRLVPTTLVLFVAWALISAFWSQSTPASLWGWVSMAALAFLAVTIGHVRDTLQTARALGDVMRVLLSISLGVEIVAGVLLDMPFRLLGIQGNIAQLGPIQGIFGTRNLLGFAAVIALITFLIEYRTQSVRVGVSVFSVVLAGGLAALSDSPTVLVLALAVGLAVAALALVRHTSPERRSALQFAFGGLVVVGVIIGYAARHPIIALLGAGTDFSRRVDLWNTMVDYLRSKPVQGWGWFGPWDPAEFPFSAINYGLRTSHATGLNAYFDVLLQLGWIGLLLFTAFAGTALVRSWLDASERRSVVYAWTPLLLITLLVNSMFESFALFGFGWLLLVLCAVRAGQSRSWRERIDAIGDGPDLPRTPAAPTLPPAEGTQGGPNYAG</sequence>
<feature type="transmembrane region" description="Helical" evidence="6">
    <location>
        <begin position="202"/>
        <end position="220"/>
    </location>
</feature>
<reference evidence="8 9" key="1">
    <citation type="submission" date="2024-09" db="EMBL/GenBank/DDBJ databases">
        <authorList>
            <person name="Sun Q."/>
            <person name="Mori K."/>
        </authorList>
    </citation>
    <scope>NUCLEOTIDE SEQUENCE [LARGE SCALE GENOMIC DNA]</scope>
    <source>
        <strain evidence="8 9">JCM 1342</strain>
    </source>
</reference>
<comment type="subcellular location">
    <subcellularLocation>
        <location evidence="1">Membrane</location>
        <topology evidence="1">Multi-pass membrane protein</topology>
    </subcellularLocation>
</comment>
<feature type="region of interest" description="Disordered" evidence="5">
    <location>
        <begin position="425"/>
        <end position="455"/>
    </location>
</feature>
<keyword evidence="8" id="KW-0436">Ligase</keyword>
<feature type="transmembrane region" description="Helical" evidence="6">
    <location>
        <begin position="100"/>
        <end position="121"/>
    </location>
</feature>
<dbReference type="PANTHER" id="PTHR37422:SF13">
    <property type="entry name" value="LIPOPOLYSACCHARIDE BIOSYNTHESIS PROTEIN PA4999-RELATED"/>
    <property type="match status" value="1"/>
</dbReference>
<feature type="transmembrane region" description="Helical" evidence="6">
    <location>
        <begin position="226"/>
        <end position="243"/>
    </location>
</feature>
<evidence type="ECO:0000313" key="8">
    <source>
        <dbReference type="EMBL" id="MFB9645824.1"/>
    </source>
</evidence>
<dbReference type="InterPro" id="IPR051533">
    <property type="entry name" value="WaaL-like"/>
</dbReference>
<keyword evidence="3 6" id="KW-1133">Transmembrane helix</keyword>
<feature type="transmembrane region" description="Helical" evidence="6">
    <location>
        <begin position="12"/>
        <end position="35"/>
    </location>
</feature>
<organism evidence="8 9">
    <name type="scientific">Microbacterium terregens</name>
    <dbReference type="NCBI Taxonomy" id="69363"/>
    <lineage>
        <taxon>Bacteria</taxon>
        <taxon>Bacillati</taxon>
        <taxon>Actinomycetota</taxon>
        <taxon>Actinomycetes</taxon>
        <taxon>Micrococcales</taxon>
        <taxon>Microbacteriaceae</taxon>
        <taxon>Microbacterium</taxon>
    </lineage>
</organism>
<evidence type="ECO:0000256" key="6">
    <source>
        <dbReference type="SAM" id="Phobius"/>
    </source>
</evidence>
<evidence type="ECO:0000256" key="5">
    <source>
        <dbReference type="SAM" id="MobiDB-lite"/>
    </source>
</evidence>
<feature type="transmembrane region" description="Helical" evidence="6">
    <location>
        <begin position="172"/>
        <end position="195"/>
    </location>
</feature>
<dbReference type="GO" id="GO:0016874">
    <property type="term" value="F:ligase activity"/>
    <property type="evidence" value="ECO:0007669"/>
    <property type="project" value="UniProtKB-KW"/>
</dbReference>
<evidence type="ECO:0000256" key="1">
    <source>
        <dbReference type="ARBA" id="ARBA00004141"/>
    </source>
</evidence>
<proteinExistence type="predicted"/>
<evidence type="ECO:0000256" key="3">
    <source>
        <dbReference type="ARBA" id="ARBA00022989"/>
    </source>
</evidence>
<protein>
    <submittedName>
        <fullName evidence="8">O-antigen ligase family protein</fullName>
    </submittedName>
</protein>
<accession>A0ABV5SZP6</accession>
<name>A0ABV5SZP6_9MICO</name>
<evidence type="ECO:0000259" key="7">
    <source>
        <dbReference type="Pfam" id="PF04932"/>
    </source>
</evidence>
<dbReference type="Pfam" id="PF04932">
    <property type="entry name" value="Wzy_C"/>
    <property type="match status" value="1"/>
</dbReference>
<evidence type="ECO:0000256" key="4">
    <source>
        <dbReference type="ARBA" id="ARBA00023136"/>
    </source>
</evidence>
<feature type="transmembrane region" description="Helical" evidence="6">
    <location>
        <begin position="396"/>
        <end position="414"/>
    </location>
</feature>
<gene>
    <name evidence="8" type="ORF">ACFFPJ_08440</name>
</gene>
<feature type="transmembrane region" description="Helical" evidence="6">
    <location>
        <begin position="47"/>
        <end position="66"/>
    </location>
</feature>
<keyword evidence="2 6" id="KW-0812">Transmembrane</keyword>
<keyword evidence="4 6" id="KW-0472">Membrane</keyword>
<dbReference type="RefSeq" id="WP_344712354.1">
    <property type="nucleotide sequence ID" value="NZ_BAAAWH010000001.1"/>
</dbReference>
<feature type="transmembrane region" description="Helical" evidence="6">
    <location>
        <begin position="374"/>
        <end position="390"/>
    </location>
</feature>
<keyword evidence="9" id="KW-1185">Reference proteome</keyword>
<feature type="transmembrane region" description="Helical" evidence="6">
    <location>
        <begin position="346"/>
        <end position="367"/>
    </location>
</feature>
<comment type="caution">
    <text evidence="8">The sequence shown here is derived from an EMBL/GenBank/DDBJ whole genome shotgun (WGS) entry which is preliminary data.</text>
</comment>
<dbReference type="InterPro" id="IPR007016">
    <property type="entry name" value="O-antigen_ligase-rel_domated"/>
</dbReference>